<dbReference type="Proteomes" id="UP000613401">
    <property type="component" value="Unassembled WGS sequence"/>
</dbReference>
<feature type="domain" description="Amino acid transporter transmembrane" evidence="7">
    <location>
        <begin position="45"/>
        <end position="401"/>
    </location>
</feature>
<dbReference type="RefSeq" id="XP_045256870.1">
    <property type="nucleotide sequence ID" value="XM_045411633.1"/>
</dbReference>
<feature type="transmembrane region" description="Helical" evidence="6">
    <location>
        <begin position="267"/>
        <end position="289"/>
    </location>
</feature>
<feature type="transmembrane region" description="Helical" evidence="6">
    <location>
        <begin position="155"/>
        <end position="176"/>
    </location>
</feature>
<organism evidence="8 9">
    <name type="scientific">Colletotrichum gloeosporioides</name>
    <name type="common">Anthracnose fungus</name>
    <name type="synonym">Glomerella cingulata</name>
    <dbReference type="NCBI Taxonomy" id="474922"/>
    <lineage>
        <taxon>Eukaryota</taxon>
        <taxon>Fungi</taxon>
        <taxon>Dikarya</taxon>
        <taxon>Ascomycota</taxon>
        <taxon>Pezizomycotina</taxon>
        <taxon>Sordariomycetes</taxon>
        <taxon>Hypocreomycetidae</taxon>
        <taxon>Glomerellales</taxon>
        <taxon>Glomerellaceae</taxon>
        <taxon>Colletotrichum</taxon>
        <taxon>Colletotrichum gloeosporioides species complex</taxon>
    </lineage>
</organism>
<keyword evidence="5 6" id="KW-0472">Membrane</keyword>
<evidence type="ECO:0000313" key="9">
    <source>
        <dbReference type="Proteomes" id="UP000613401"/>
    </source>
</evidence>
<accession>A0A8H4FD95</accession>
<dbReference type="GO" id="GO:0015179">
    <property type="term" value="F:L-amino acid transmembrane transporter activity"/>
    <property type="evidence" value="ECO:0007669"/>
    <property type="project" value="TreeGrafter"/>
</dbReference>
<evidence type="ECO:0000313" key="8">
    <source>
        <dbReference type="EMBL" id="KAF3797706.1"/>
    </source>
</evidence>
<keyword evidence="4 6" id="KW-1133">Transmembrane helix</keyword>
<dbReference type="EMBL" id="WVTB01000110">
    <property type="protein sequence ID" value="KAF3797706.1"/>
    <property type="molecule type" value="Genomic_DNA"/>
</dbReference>
<feature type="transmembrane region" description="Helical" evidence="6">
    <location>
        <begin position="450"/>
        <end position="472"/>
    </location>
</feature>
<feature type="transmembrane region" description="Helical" evidence="6">
    <location>
        <begin position="127"/>
        <end position="148"/>
    </location>
</feature>
<dbReference type="Pfam" id="PF01490">
    <property type="entry name" value="Aa_trans"/>
    <property type="match status" value="1"/>
</dbReference>
<evidence type="ECO:0000256" key="3">
    <source>
        <dbReference type="ARBA" id="ARBA00022692"/>
    </source>
</evidence>
<name>A0A8H4FD95_COLGL</name>
<dbReference type="InterPro" id="IPR013057">
    <property type="entry name" value="AA_transpt_TM"/>
</dbReference>
<protein>
    <submittedName>
        <fullName evidence="8">N amino acid transport system protein</fullName>
    </submittedName>
</protein>
<evidence type="ECO:0000256" key="1">
    <source>
        <dbReference type="ARBA" id="ARBA00004141"/>
    </source>
</evidence>
<gene>
    <name evidence="8" type="ORF">GCG54_00011738</name>
</gene>
<feature type="transmembrane region" description="Helical" evidence="6">
    <location>
        <begin position="382"/>
        <end position="405"/>
    </location>
</feature>
<reference evidence="8" key="2">
    <citation type="submission" date="2020-03" db="EMBL/GenBank/DDBJ databases">
        <authorList>
            <person name="Fu F.-F."/>
            <person name="Chen J."/>
        </authorList>
    </citation>
    <scope>NUCLEOTIDE SEQUENCE</scope>
    <source>
        <strain evidence="8">Lc1</strain>
    </source>
</reference>
<keyword evidence="3 6" id="KW-0812">Transmembrane</keyword>
<feature type="transmembrane region" description="Helical" evidence="6">
    <location>
        <begin position="309"/>
        <end position="330"/>
    </location>
</feature>
<comment type="similarity">
    <text evidence="2">Belongs to the amino acid/polyamine transporter 2 family.</text>
</comment>
<evidence type="ECO:0000259" key="7">
    <source>
        <dbReference type="Pfam" id="PF01490"/>
    </source>
</evidence>
<dbReference type="GO" id="GO:0016020">
    <property type="term" value="C:membrane"/>
    <property type="evidence" value="ECO:0007669"/>
    <property type="project" value="UniProtKB-SubCell"/>
</dbReference>
<comment type="subcellular location">
    <subcellularLocation>
        <location evidence="1">Membrane</location>
        <topology evidence="1">Multi-pass membrane protein</topology>
    </subcellularLocation>
</comment>
<evidence type="ECO:0000256" key="5">
    <source>
        <dbReference type="ARBA" id="ARBA00023136"/>
    </source>
</evidence>
<dbReference type="AlphaFoldDB" id="A0A8H4FD95"/>
<reference evidence="8" key="1">
    <citation type="journal article" date="2020" name="Phytopathology">
        <title>Genome sequence and comparative analysis of Colletotrichum gloeosporioides isolated from Liriodendron leaves.</title>
        <authorList>
            <person name="Fu F.F."/>
            <person name="Hao Z."/>
            <person name="Wang P."/>
            <person name="Lu Y."/>
            <person name="Xue L.J."/>
            <person name="Wei G."/>
            <person name="Tian Y."/>
            <person name="Baishi H."/>
            <person name="Xu H."/>
            <person name="Shi J."/>
            <person name="Cheng T."/>
            <person name="Wang G."/>
            <person name="Yi Y."/>
            <person name="Chen J."/>
        </authorList>
    </citation>
    <scope>NUCLEOTIDE SEQUENCE</scope>
    <source>
        <strain evidence="8">Lc1</strain>
    </source>
</reference>
<evidence type="ECO:0000256" key="2">
    <source>
        <dbReference type="ARBA" id="ARBA00008066"/>
    </source>
</evidence>
<comment type="caution">
    <text evidence="8">The sequence shown here is derived from an EMBL/GenBank/DDBJ whole genome shotgun (WGS) entry which is preliminary data.</text>
</comment>
<sequence>MKALDVNGNTTKEGHDLSTVESQANGQLFEDVFSNENGEVNFRGVSWQAAAVLVAKFQIGLGALSLPRTFHVLGFFPGILCFLVLAMISTIAGYLCGNARQYYPHMHSIADASELLFGKGAREVVGFIYYLYLAMTAGAGLLTTSVAFNALSDHGACTTVFVGVTSIAAFLIGTGFRGLQKVAWISWVGVAVIFIAIWTTAITCLTQSRPAAGPASGPIDLDVRAFPKTTFPEAMTAISNQLFAVGASATFFSISAEMKHPEKFTRALICGQAFIVATCIAIATIVYAKVGQYLASPALGSAGPLIKKVSYGIALPGLLVTAILYSHIAAKYCFVRFLRGTRHLQVNTVKHWVAWVGSMLVTVVFGFVIVGVVPFFSDFLSLVGALVNPIFTNVVPGFMLLFYVARKPVKVTDTLAILRREQSAAPQQQHWLVEAMAACRKGEWKDAAMVAVGAFMILSGAFIIVGGTYSTILSIKKSYDDGLIGGVFSCADNST</sequence>
<dbReference type="PANTHER" id="PTHR22950">
    <property type="entry name" value="AMINO ACID TRANSPORTER"/>
    <property type="match status" value="1"/>
</dbReference>
<dbReference type="PANTHER" id="PTHR22950:SF683">
    <property type="entry name" value="AMINO ACID TRANSPORTER (EUROFUNG)"/>
    <property type="match status" value="1"/>
</dbReference>
<proteinExistence type="inferred from homology"/>
<feature type="transmembrane region" description="Helical" evidence="6">
    <location>
        <begin position="351"/>
        <end position="376"/>
    </location>
</feature>
<evidence type="ECO:0000256" key="6">
    <source>
        <dbReference type="SAM" id="Phobius"/>
    </source>
</evidence>
<feature type="transmembrane region" description="Helical" evidence="6">
    <location>
        <begin position="182"/>
        <end position="205"/>
    </location>
</feature>
<dbReference type="GeneID" id="69018864"/>
<evidence type="ECO:0000256" key="4">
    <source>
        <dbReference type="ARBA" id="ARBA00022989"/>
    </source>
</evidence>
<feature type="transmembrane region" description="Helical" evidence="6">
    <location>
        <begin position="73"/>
        <end position="95"/>
    </location>
</feature>
<keyword evidence="9" id="KW-1185">Reference proteome</keyword>